<dbReference type="EMBL" id="JALJOV010000308">
    <property type="protein sequence ID" value="KAK9864863.1"/>
    <property type="molecule type" value="Genomic_DNA"/>
</dbReference>
<dbReference type="Proteomes" id="UP001485043">
    <property type="component" value="Unassembled WGS sequence"/>
</dbReference>
<dbReference type="AlphaFoldDB" id="A0AAW1T6N1"/>
<gene>
    <name evidence="1" type="ORF">WJX84_008122</name>
</gene>
<comment type="caution">
    <text evidence="1">The sequence shown here is derived from an EMBL/GenBank/DDBJ whole genome shotgun (WGS) entry which is preliminary data.</text>
</comment>
<reference evidence="1 2" key="1">
    <citation type="journal article" date="2024" name="Nat. Commun.">
        <title>Phylogenomics reveals the evolutionary origins of lichenization in chlorophyte algae.</title>
        <authorList>
            <person name="Puginier C."/>
            <person name="Libourel C."/>
            <person name="Otte J."/>
            <person name="Skaloud P."/>
            <person name="Haon M."/>
            <person name="Grisel S."/>
            <person name="Petersen M."/>
            <person name="Berrin J.G."/>
            <person name="Delaux P.M."/>
            <person name="Dal Grande F."/>
            <person name="Keller J."/>
        </authorList>
    </citation>
    <scope>NUCLEOTIDE SEQUENCE [LARGE SCALE GENOMIC DNA]</scope>
    <source>
        <strain evidence="1 2">SAG 2523</strain>
    </source>
</reference>
<name>A0AAW1T6N1_9CHLO</name>
<evidence type="ECO:0000313" key="1">
    <source>
        <dbReference type="EMBL" id="KAK9864863.1"/>
    </source>
</evidence>
<organism evidence="1 2">
    <name type="scientific">Apatococcus fuscideae</name>
    <dbReference type="NCBI Taxonomy" id="2026836"/>
    <lineage>
        <taxon>Eukaryota</taxon>
        <taxon>Viridiplantae</taxon>
        <taxon>Chlorophyta</taxon>
        <taxon>core chlorophytes</taxon>
        <taxon>Trebouxiophyceae</taxon>
        <taxon>Chlorellales</taxon>
        <taxon>Chlorellaceae</taxon>
        <taxon>Apatococcus</taxon>
    </lineage>
</organism>
<keyword evidence="2" id="KW-1185">Reference proteome</keyword>
<protein>
    <submittedName>
        <fullName evidence="1">Uncharacterized protein</fullName>
    </submittedName>
</protein>
<evidence type="ECO:0000313" key="2">
    <source>
        <dbReference type="Proteomes" id="UP001485043"/>
    </source>
</evidence>
<accession>A0AAW1T6N1</accession>
<proteinExistence type="predicted"/>
<sequence>MRVSSYAPRRFSTQNSAITRRSVSSTYACLRHMAWLCENALHRSPPSVNVHRDRMCPSAMARRASAHMHRDLSDSRMGRAGARFILVHNSTMPAQKPMPSLPEIVCSFAELYVGVRHTGISVAEYLEEQGKNKSRELRALMLADMRRTDDERCARGRLT</sequence>